<dbReference type="EMBL" id="JQ844205">
    <property type="protein sequence ID" value="AGS52708.1"/>
    <property type="molecule type" value="Genomic_DNA"/>
</dbReference>
<organism evidence="2">
    <name type="scientific">uncultured bacterium contig00064</name>
    <dbReference type="NCBI Taxonomy" id="1181547"/>
    <lineage>
        <taxon>Bacteria</taxon>
        <taxon>environmental samples</taxon>
    </lineage>
</organism>
<dbReference type="InterPro" id="IPR002731">
    <property type="entry name" value="ATPase_BadF"/>
</dbReference>
<dbReference type="InterPro" id="IPR043129">
    <property type="entry name" value="ATPase_NBD"/>
</dbReference>
<reference evidence="2" key="1">
    <citation type="submission" date="2012-03" db="EMBL/GenBank/DDBJ databases">
        <title>Functional metagenomics reveals considerable lignocellulase gene clusters in the gut microbiome of a wood-feeding higher termite.</title>
        <authorList>
            <person name="Liu N."/>
        </authorList>
    </citation>
    <scope>NUCLEOTIDE SEQUENCE</scope>
</reference>
<evidence type="ECO:0000313" key="2">
    <source>
        <dbReference type="EMBL" id="AGS52708.1"/>
    </source>
</evidence>
<dbReference type="PANTHER" id="PTHR43190">
    <property type="entry name" value="N-ACETYL-D-GLUCOSAMINE KINASE"/>
    <property type="match status" value="1"/>
</dbReference>
<dbReference type="InterPro" id="IPR052519">
    <property type="entry name" value="Euk-type_GlcNAc_Kinase"/>
</dbReference>
<name>A0A806JZQ1_9BACT</name>
<dbReference type="Pfam" id="PF01869">
    <property type="entry name" value="BcrAD_BadFG"/>
    <property type="match status" value="1"/>
</dbReference>
<dbReference type="SUPFAM" id="SSF53067">
    <property type="entry name" value="Actin-like ATPase domain"/>
    <property type="match status" value="1"/>
</dbReference>
<accession>A0A806JZQ1</accession>
<dbReference type="Gene3D" id="3.30.420.40">
    <property type="match status" value="2"/>
</dbReference>
<dbReference type="AlphaFoldDB" id="A0A806JZQ1"/>
<dbReference type="PANTHER" id="PTHR43190:SF3">
    <property type="entry name" value="N-ACETYL-D-GLUCOSAMINE KINASE"/>
    <property type="match status" value="1"/>
</dbReference>
<feature type="domain" description="ATPase BadF/BadG/BcrA/BcrD type" evidence="1">
    <location>
        <begin position="6"/>
        <end position="282"/>
    </location>
</feature>
<evidence type="ECO:0000259" key="1">
    <source>
        <dbReference type="Pfam" id="PF01869"/>
    </source>
</evidence>
<proteinExistence type="predicted"/>
<protein>
    <recommendedName>
        <fullName evidence="1">ATPase BadF/BadG/BcrA/BcrD type domain-containing protein</fullName>
    </recommendedName>
</protein>
<sequence length="329" mass="35885">MGEYVIGMDIGGTNSRLAIFDTDANFIDLGYWSGLNHEGMKGSYTQLEDELEQFVSQVISKNGITMKQVAYSALGVAGVDRKEQHRIVGEILKRLGFEKFTLTNDAYLGIPAGSRTGTGICAINGTGCTLAGLNKKGEMLQIGGLGTLTSDKGGGRYLGERMAIAVHNELFRRGEPTIMTKLLFEKLGITSKYEYVEKLCEKIYEGSFSIYTSGPMLFNAAKQKDNVACNILREIAASYADGISCMIEELKFPKDEELYIVLAGSVFVKGEDPILVDSLKEKLSGDNPGYNLKFNLLNVPNVAGAVIWALNSLKGNNGYYDKVCGQLKK</sequence>